<dbReference type="EMBL" id="MT141877">
    <property type="protein sequence ID" value="QJA71493.1"/>
    <property type="molecule type" value="Genomic_DNA"/>
</dbReference>
<evidence type="ECO:0000313" key="3">
    <source>
        <dbReference type="EMBL" id="QJA90931.1"/>
    </source>
</evidence>
<accession>A0A6H2A5I4</accession>
<proteinExistence type="predicted"/>
<gene>
    <name evidence="2" type="ORF">MM415A03156_0008</name>
    <name evidence="3" type="ORF">MM415B03512_0006</name>
    <name evidence="1" type="ORF">TM448A06110_0011</name>
    <name evidence="4" type="ORF">TM448B03474_0007</name>
</gene>
<name>A0A6H2A5I4_9ZZZZ</name>
<evidence type="ECO:0000313" key="4">
    <source>
        <dbReference type="EMBL" id="QJI02624.1"/>
    </source>
</evidence>
<dbReference type="EMBL" id="MT145017">
    <property type="protein sequence ID" value="QJI02624.1"/>
    <property type="molecule type" value="Genomic_DNA"/>
</dbReference>
<reference evidence="1" key="1">
    <citation type="submission" date="2020-03" db="EMBL/GenBank/DDBJ databases">
        <title>The deep terrestrial virosphere.</title>
        <authorList>
            <person name="Holmfeldt K."/>
            <person name="Nilsson E."/>
            <person name="Simone D."/>
            <person name="Lopez-Fernandez M."/>
            <person name="Wu X."/>
            <person name="de Brujin I."/>
            <person name="Lundin D."/>
            <person name="Andersson A."/>
            <person name="Bertilsson S."/>
            <person name="Dopson M."/>
        </authorList>
    </citation>
    <scope>NUCLEOTIDE SEQUENCE</scope>
    <source>
        <strain evidence="2">MM415A03156</strain>
        <strain evidence="3">MM415B03512</strain>
        <strain evidence="1">TM448A06110</strain>
        <strain evidence="4">TM448B03474</strain>
    </source>
</reference>
<evidence type="ECO:0000313" key="2">
    <source>
        <dbReference type="EMBL" id="QJA71493.1"/>
    </source>
</evidence>
<dbReference type="EMBL" id="MT144547">
    <property type="protein sequence ID" value="QJA54891.1"/>
    <property type="molecule type" value="Genomic_DNA"/>
</dbReference>
<organism evidence="1">
    <name type="scientific">viral metagenome</name>
    <dbReference type="NCBI Taxonomy" id="1070528"/>
    <lineage>
        <taxon>unclassified sequences</taxon>
        <taxon>metagenomes</taxon>
        <taxon>organismal metagenomes</taxon>
    </lineage>
</organism>
<sequence>MIKPKGYTRKPFSNDKHMIEIACHTIQETELAVLLDAGLEDPVWIPKSWLEDWPDKGQDGEMLISDRHAKKKGLI</sequence>
<protein>
    <submittedName>
        <fullName evidence="1">Uncharacterized protein</fullName>
    </submittedName>
</protein>
<dbReference type="AlphaFoldDB" id="A0A6H2A5I4"/>
<evidence type="ECO:0000313" key="1">
    <source>
        <dbReference type="EMBL" id="QJA54891.1"/>
    </source>
</evidence>
<dbReference type="EMBL" id="MT142949">
    <property type="protein sequence ID" value="QJA90931.1"/>
    <property type="molecule type" value="Genomic_DNA"/>
</dbReference>